<keyword evidence="4 6" id="KW-1133">Transmembrane helix</keyword>
<dbReference type="PANTHER" id="PTHR33885">
    <property type="entry name" value="PHAGE SHOCK PROTEIN C"/>
    <property type="match status" value="1"/>
</dbReference>
<evidence type="ECO:0000256" key="2">
    <source>
        <dbReference type="ARBA" id="ARBA00022475"/>
    </source>
</evidence>
<evidence type="ECO:0000313" key="8">
    <source>
        <dbReference type="EMBL" id="QIM09996.1"/>
    </source>
</evidence>
<dbReference type="PANTHER" id="PTHR33885:SF3">
    <property type="entry name" value="PHAGE SHOCK PROTEIN C"/>
    <property type="match status" value="1"/>
</dbReference>
<dbReference type="AlphaFoldDB" id="A0A6G8F1A0"/>
<keyword evidence="2" id="KW-1003">Cell membrane</keyword>
<feature type="transmembrane region" description="Helical" evidence="6">
    <location>
        <begin position="33"/>
        <end position="58"/>
    </location>
</feature>
<feature type="domain" description="Phage shock protein PspC N-terminal" evidence="7">
    <location>
        <begin position="3"/>
        <end position="60"/>
    </location>
</feature>
<proteinExistence type="predicted"/>
<name>A0A6G8F1A0_9BACT</name>
<evidence type="ECO:0000256" key="5">
    <source>
        <dbReference type="ARBA" id="ARBA00023136"/>
    </source>
</evidence>
<dbReference type="EMBL" id="MN990733">
    <property type="protein sequence ID" value="QIM09996.1"/>
    <property type="molecule type" value="Genomic_DNA"/>
</dbReference>
<gene>
    <name evidence="8" type="ORF">Prevot485_0950</name>
</gene>
<protein>
    <recommendedName>
        <fullName evidence="7">Phage shock protein PspC N-terminal domain-containing protein</fullName>
    </recommendedName>
</protein>
<sequence>MDKKLTRSDDKMLFGVCAGIAEYFDVDPTIIRVLWACLTVFSTLFPGIILYIILAIIIPVRK</sequence>
<keyword evidence="3 6" id="KW-0812">Transmembrane</keyword>
<dbReference type="InterPro" id="IPR052027">
    <property type="entry name" value="PspC"/>
</dbReference>
<evidence type="ECO:0000256" key="6">
    <source>
        <dbReference type="SAM" id="Phobius"/>
    </source>
</evidence>
<evidence type="ECO:0000256" key="4">
    <source>
        <dbReference type="ARBA" id="ARBA00022989"/>
    </source>
</evidence>
<dbReference type="InterPro" id="IPR007168">
    <property type="entry name" value="Phageshock_PspC_N"/>
</dbReference>
<keyword evidence="5 6" id="KW-0472">Membrane</keyword>
<dbReference type="Pfam" id="PF04024">
    <property type="entry name" value="PspC"/>
    <property type="match status" value="1"/>
</dbReference>
<evidence type="ECO:0000259" key="7">
    <source>
        <dbReference type="Pfam" id="PF04024"/>
    </source>
</evidence>
<evidence type="ECO:0000256" key="3">
    <source>
        <dbReference type="ARBA" id="ARBA00022692"/>
    </source>
</evidence>
<dbReference type="GO" id="GO:0005886">
    <property type="term" value="C:plasma membrane"/>
    <property type="evidence" value="ECO:0007669"/>
    <property type="project" value="UniProtKB-SubCell"/>
</dbReference>
<comment type="subcellular location">
    <subcellularLocation>
        <location evidence="1">Cell membrane</location>
        <topology evidence="1">Single-pass membrane protein</topology>
    </subcellularLocation>
</comment>
<organism evidence="8">
    <name type="scientific">uncultured Prevotella sp</name>
    <dbReference type="NCBI Taxonomy" id="159272"/>
    <lineage>
        <taxon>Bacteria</taxon>
        <taxon>Pseudomonadati</taxon>
        <taxon>Bacteroidota</taxon>
        <taxon>Bacteroidia</taxon>
        <taxon>Bacteroidales</taxon>
        <taxon>Prevotellaceae</taxon>
        <taxon>Prevotella</taxon>
        <taxon>environmental samples</taxon>
    </lineage>
</organism>
<evidence type="ECO:0000256" key="1">
    <source>
        <dbReference type="ARBA" id="ARBA00004162"/>
    </source>
</evidence>
<accession>A0A6G8F1A0</accession>
<reference evidence="8" key="1">
    <citation type="journal article" date="2020" name="J. ISSAAS">
        <title>Lactobacilli and other gastrointestinal microbiota of Peromyscus leucopus, reservoir host for agents of Lyme disease and other zoonoses in North America.</title>
        <authorList>
            <person name="Milovic A."/>
            <person name="Bassam K."/>
            <person name="Shao H."/>
            <person name="Chatzistamou I."/>
            <person name="Tufts D.M."/>
            <person name="Diuk-Wasser M."/>
            <person name="Barbour A.G."/>
        </authorList>
    </citation>
    <scope>NUCLEOTIDE SEQUENCE</scope>
    <source>
        <strain evidence="8">LL70</strain>
    </source>
</reference>